<evidence type="ECO:0000256" key="6">
    <source>
        <dbReference type="ARBA" id="ARBA00022833"/>
    </source>
</evidence>
<protein>
    <recommendedName>
        <fullName evidence="7">Endoribonuclease YbeY</fullName>
        <ecNumber evidence="7">3.1.-.-</ecNumber>
    </recommendedName>
</protein>
<sequence length="157" mass="18142">MKIQVEWNQSRLRGGQCLPHVFIQQMVDKTEQYIHGKGNKFVSVAFVSPKEIRRLNRDYRGKDVVTDVLSFPLHTDVLAGEVLICFEQARLQAQEQGHGIRKEIGILFVHGLLHIFGFDHETKQDRKKMFLLQTKILAQVGISWKDPFSDAEKTKKI</sequence>
<keyword evidence="6 7" id="KW-0862">Zinc</keyword>
<keyword evidence="5 7" id="KW-0378">Hydrolase</keyword>
<evidence type="ECO:0000256" key="5">
    <source>
        <dbReference type="ARBA" id="ARBA00022801"/>
    </source>
</evidence>
<comment type="cofactor">
    <cofactor evidence="7">
        <name>Zn(2+)</name>
        <dbReference type="ChEBI" id="CHEBI:29105"/>
    </cofactor>
    <text evidence="7">Binds 1 zinc ion.</text>
</comment>
<dbReference type="PROSITE" id="PS01306">
    <property type="entry name" value="UPF0054"/>
    <property type="match status" value="1"/>
</dbReference>
<dbReference type="InterPro" id="IPR020549">
    <property type="entry name" value="YbeY_CS"/>
</dbReference>
<keyword evidence="2 7" id="KW-0540">Nuclease</keyword>
<dbReference type="PANTHER" id="PTHR46986">
    <property type="entry name" value="ENDORIBONUCLEASE YBEY, CHLOROPLASTIC"/>
    <property type="match status" value="1"/>
</dbReference>
<dbReference type="GO" id="GO:0005737">
    <property type="term" value="C:cytoplasm"/>
    <property type="evidence" value="ECO:0007669"/>
    <property type="project" value="UniProtKB-SubCell"/>
</dbReference>
<comment type="similarity">
    <text evidence="1 7">Belongs to the endoribonuclease YbeY family.</text>
</comment>
<evidence type="ECO:0000313" key="9">
    <source>
        <dbReference type="Proteomes" id="UP000034616"/>
    </source>
</evidence>
<reference evidence="8 9" key="1">
    <citation type="journal article" date="2015" name="Nature">
        <title>rRNA introns, odd ribosomes, and small enigmatic genomes across a large radiation of phyla.</title>
        <authorList>
            <person name="Brown C.T."/>
            <person name="Hug L.A."/>
            <person name="Thomas B.C."/>
            <person name="Sharon I."/>
            <person name="Castelle C.J."/>
            <person name="Singh A."/>
            <person name="Wilkins M.J."/>
            <person name="Williams K.H."/>
            <person name="Banfield J.F."/>
        </authorList>
    </citation>
    <scope>NUCLEOTIDE SEQUENCE [LARGE SCALE GENOMIC DNA]</scope>
</reference>
<keyword evidence="4 7" id="KW-0255">Endonuclease</keyword>
<dbReference type="Proteomes" id="UP000034616">
    <property type="component" value="Unassembled WGS sequence"/>
</dbReference>
<keyword evidence="7" id="KW-0690">Ribosome biogenesis</keyword>
<comment type="function">
    <text evidence="7">Single strand-specific metallo-endoribonuclease involved in late-stage 70S ribosome quality control and in maturation of the 3' terminus of the 16S rRNA.</text>
</comment>
<gene>
    <name evidence="7" type="primary">ybeY</name>
    <name evidence="8" type="ORF">UU35_C0001G0110</name>
</gene>
<dbReference type="NCBIfam" id="TIGR00043">
    <property type="entry name" value="rRNA maturation RNase YbeY"/>
    <property type="match status" value="1"/>
</dbReference>
<comment type="caution">
    <text evidence="8">The sequence shown here is derived from an EMBL/GenBank/DDBJ whole genome shotgun (WGS) entry which is preliminary data.</text>
</comment>
<dbReference type="EC" id="3.1.-.-" evidence="7"/>
<dbReference type="GO" id="GO:0008270">
    <property type="term" value="F:zinc ion binding"/>
    <property type="evidence" value="ECO:0007669"/>
    <property type="project" value="UniProtKB-UniRule"/>
</dbReference>
<evidence type="ECO:0000256" key="4">
    <source>
        <dbReference type="ARBA" id="ARBA00022759"/>
    </source>
</evidence>
<evidence type="ECO:0000256" key="7">
    <source>
        <dbReference type="HAMAP-Rule" id="MF_00009"/>
    </source>
</evidence>
<keyword evidence="7" id="KW-0963">Cytoplasm</keyword>
<evidence type="ECO:0000256" key="3">
    <source>
        <dbReference type="ARBA" id="ARBA00022723"/>
    </source>
</evidence>
<evidence type="ECO:0000313" key="8">
    <source>
        <dbReference type="EMBL" id="KKR87829.1"/>
    </source>
</evidence>
<dbReference type="GO" id="GO:0004521">
    <property type="term" value="F:RNA endonuclease activity"/>
    <property type="evidence" value="ECO:0007669"/>
    <property type="project" value="UniProtKB-UniRule"/>
</dbReference>
<comment type="subcellular location">
    <subcellularLocation>
        <location evidence="7">Cytoplasm</location>
    </subcellularLocation>
</comment>
<feature type="binding site" evidence="7">
    <location>
        <position position="110"/>
    </location>
    <ligand>
        <name>Zn(2+)</name>
        <dbReference type="ChEBI" id="CHEBI:29105"/>
        <note>catalytic</note>
    </ligand>
</feature>
<dbReference type="EMBL" id="LCAH01000001">
    <property type="protein sequence ID" value="KKR87829.1"/>
    <property type="molecule type" value="Genomic_DNA"/>
</dbReference>
<proteinExistence type="inferred from homology"/>
<evidence type="ECO:0000256" key="1">
    <source>
        <dbReference type="ARBA" id="ARBA00010875"/>
    </source>
</evidence>
<dbReference type="InterPro" id="IPR002036">
    <property type="entry name" value="YbeY"/>
</dbReference>
<keyword evidence="7" id="KW-0698">rRNA processing</keyword>
<keyword evidence="3 7" id="KW-0479">Metal-binding</keyword>
<dbReference type="Pfam" id="PF02130">
    <property type="entry name" value="YbeY"/>
    <property type="match status" value="1"/>
</dbReference>
<dbReference type="PANTHER" id="PTHR46986:SF1">
    <property type="entry name" value="ENDORIBONUCLEASE YBEY, CHLOROPLASTIC"/>
    <property type="match status" value="1"/>
</dbReference>
<dbReference type="InterPro" id="IPR023091">
    <property type="entry name" value="MetalPrtase_cat_dom_sf_prd"/>
</dbReference>
<feature type="binding site" evidence="7">
    <location>
        <position position="120"/>
    </location>
    <ligand>
        <name>Zn(2+)</name>
        <dbReference type="ChEBI" id="CHEBI:29105"/>
        <note>catalytic</note>
    </ligand>
</feature>
<name>A0A0G0UG28_9BACT</name>
<dbReference type="AlphaFoldDB" id="A0A0G0UG28"/>
<dbReference type="GO" id="GO:0006364">
    <property type="term" value="P:rRNA processing"/>
    <property type="evidence" value="ECO:0007669"/>
    <property type="project" value="UniProtKB-UniRule"/>
</dbReference>
<organism evidence="8 9">
    <name type="scientific">Candidatus Uhrbacteria bacterium GW2011_GWC2_41_11</name>
    <dbReference type="NCBI Taxonomy" id="1618985"/>
    <lineage>
        <taxon>Bacteria</taxon>
        <taxon>Candidatus Uhriibacteriota</taxon>
    </lineage>
</organism>
<dbReference type="SUPFAM" id="SSF55486">
    <property type="entry name" value="Metalloproteases ('zincins'), catalytic domain"/>
    <property type="match status" value="1"/>
</dbReference>
<evidence type="ECO:0000256" key="2">
    <source>
        <dbReference type="ARBA" id="ARBA00022722"/>
    </source>
</evidence>
<dbReference type="Gene3D" id="3.40.390.30">
    <property type="entry name" value="Metalloproteases ('zincins'), catalytic domain"/>
    <property type="match status" value="1"/>
</dbReference>
<dbReference type="GO" id="GO:0004222">
    <property type="term" value="F:metalloendopeptidase activity"/>
    <property type="evidence" value="ECO:0007669"/>
    <property type="project" value="InterPro"/>
</dbReference>
<dbReference type="HAMAP" id="MF_00009">
    <property type="entry name" value="Endoribonucl_YbeY"/>
    <property type="match status" value="1"/>
</dbReference>
<feature type="binding site" evidence="7">
    <location>
        <position position="114"/>
    </location>
    <ligand>
        <name>Zn(2+)</name>
        <dbReference type="ChEBI" id="CHEBI:29105"/>
        <note>catalytic</note>
    </ligand>
</feature>
<accession>A0A0G0UG28</accession>